<keyword evidence="1" id="KW-0732">Signal</keyword>
<accession>A0A2N3I4D3</accession>
<name>A0A2N3I4D3_9BACT</name>
<evidence type="ECO:0000313" key="3">
    <source>
        <dbReference type="Proteomes" id="UP000233535"/>
    </source>
</evidence>
<evidence type="ECO:0000313" key="2">
    <source>
        <dbReference type="EMBL" id="PKQ65169.1"/>
    </source>
</evidence>
<comment type="caution">
    <text evidence="2">The sequence shown here is derived from an EMBL/GenBank/DDBJ whole genome shotgun (WGS) entry which is preliminary data.</text>
</comment>
<proteinExistence type="predicted"/>
<evidence type="ECO:0000256" key="1">
    <source>
        <dbReference type="SAM" id="SignalP"/>
    </source>
</evidence>
<dbReference type="Proteomes" id="UP000233535">
    <property type="component" value="Unassembled WGS sequence"/>
</dbReference>
<gene>
    <name evidence="2" type="ORF">BZG02_04905</name>
</gene>
<keyword evidence="3" id="KW-1185">Reference proteome</keyword>
<reference evidence="2 3" key="1">
    <citation type="journal article" date="2017" name="Front. Microbiol.">
        <title>Labilibaculum manganireducens gen. nov., sp. nov. and Labilibaculum filiforme sp. nov., Novel Bacteroidetes Isolated from Subsurface Sediments of the Baltic Sea.</title>
        <authorList>
            <person name="Vandieken V."/>
            <person name="Marshall I.P."/>
            <person name="Niemann H."/>
            <person name="Engelen B."/>
            <person name="Cypionka H."/>
        </authorList>
    </citation>
    <scope>NUCLEOTIDE SEQUENCE [LARGE SCALE GENOMIC DNA]</scope>
    <source>
        <strain evidence="2 3">59.16B</strain>
    </source>
</reference>
<dbReference type="AlphaFoldDB" id="A0A2N3I4D3"/>
<sequence>MKSLYKLLMVFVGVLMFTNTQAQNTGTTPFAGSTHRYTITKGSIATTTLAWSVTTGSNGTQFNYKTALDGTYVDIEWLVDGDYIVQVVESRTDVGFACPTVRQIAVKVGTNTFDVFAELVSATEECATVLSPVDDADVLGDNSTDIFGTTSRDFKVKMTGGDNTKKWSFDYALTDIAGSFNLGDVTAVSITDGTATGNNVVVAAGVSEVTFSISYSTNKNTAGVNGQDTDFTMELAVSNAKDELGTPDSETGDASNKVSYIVKAVPATTGITTD</sequence>
<dbReference type="RefSeq" id="WP_101260277.1">
    <property type="nucleotide sequence ID" value="NZ_MVDD01000002.1"/>
</dbReference>
<dbReference type="EMBL" id="MVDD01000002">
    <property type="protein sequence ID" value="PKQ65169.1"/>
    <property type="molecule type" value="Genomic_DNA"/>
</dbReference>
<organism evidence="2 3">
    <name type="scientific">Labilibaculum filiforme</name>
    <dbReference type="NCBI Taxonomy" id="1940526"/>
    <lineage>
        <taxon>Bacteria</taxon>
        <taxon>Pseudomonadati</taxon>
        <taxon>Bacteroidota</taxon>
        <taxon>Bacteroidia</taxon>
        <taxon>Marinilabiliales</taxon>
        <taxon>Marinifilaceae</taxon>
        <taxon>Labilibaculum</taxon>
    </lineage>
</organism>
<feature type="chain" id="PRO_5014871904" evidence="1">
    <location>
        <begin position="23"/>
        <end position="274"/>
    </location>
</feature>
<feature type="signal peptide" evidence="1">
    <location>
        <begin position="1"/>
        <end position="22"/>
    </location>
</feature>
<dbReference type="OrthoDB" id="1117211at2"/>
<protein>
    <submittedName>
        <fullName evidence="2">Uncharacterized protein</fullName>
    </submittedName>
</protein>